<evidence type="ECO:0000256" key="3">
    <source>
        <dbReference type="ARBA" id="ARBA00023163"/>
    </source>
</evidence>
<name>A0AAI8VMN1_9PEZI</name>
<organism evidence="8 9">
    <name type="scientific">Anthostomella pinea</name>
    <dbReference type="NCBI Taxonomy" id="933095"/>
    <lineage>
        <taxon>Eukaryota</taxon>
        <taxon>Fungi</taxon>
        <taxon>Dikarya</taxon>
        <taxon>Ascomycota</taxon>
        <taxon>Pezizomycotina</taxon>
        <taxon>Sordariomycetes</taxon>
        <taxon>Xylariomycetidae</taxon>
        <taxon>Xylariales</taxon>
        <taxon>Xylariaceae</taxon>
        <taxon>Anthostomella</taxon>
    </lineage>
</organism>
<feature type="compositionally biased region" description="Basic residues" evidence="5">
    <location>
        <begin position="97"/>
        <end position="109"/>
    </location>
</feature>
<keyword evidence="9" id="KW-1185">Reference proteome</keyword>
<dbReference type="InterPro" id="IPR001138">
    <property type="entry name" value="Zn2Cys6_DnaBD"/>
</dbReference>
<keyword evidence="1" id="KW-0479">Metal-binding</keyword>
<dbReference type="SMART" id="SM00906">
    <property type="entry name" value="Fungal_trans"/>
    <property type="match status" value="1"/>
</dbReference>
<sequence>MSGSQHNDRMAAYHQPGAGKQQQQQQQANPTDQQQPEALGRLNDLATVATNAGPFHPLHAPAPITPAPSAFLSSADATPGAAPNPTAHQQQREQQRAKRRVPNSQRKRAQVSCDACKVRRCKCVRVRPVSDDEAARLEDLPPCKLCTESGIPCVTTVPRKHRVYGSVENLDRRYRALEALVSALFPNLDPASSADELVAFGRGMGLTIPDLAETAGQASSAPSAVQGGLALPTPPSDRPQTPTLFQASAAHEKTMLPQAYTRQGGSSMGAAPPSHGRKGELLAHEDGSTGLILDASGRPHYIGPCGSLTFFVAVRELIARRLETSEHQQSPENRGDIVDIGGSRGLIGHTLRPSQSGAGEDRPAKSSSMRVRHLASAIDHLEGDSPPWAFEEIPESSPDYPNNPDYWRYRRLASAIDLPSREQADKCVDAYFRTVHPDFIIFHRGTFQHAYETLWRSRESSRGGAKGERLGDVSVSIGWLCCLYMIFIFGSRCTSQNGSSLGFQRKWFAEVDRLPPFLSTSSLPNVCAYMLLSLYYHNANDRTSSWTFQGAGCRLAIALGLHREKVSNSYDPLNRYLRKRIWWTMYSWEQFLCCSLGRPSAIDDHEMDVGLPEDHFLEGNLLPADYLKHSYQLEMLHAAIRRQIYDPSSVASKTYGRALEFLVPLAAWEEILPKRLKAVSAADGLDGNHSPWRNVHLLRIRHQDTFSFLTRPFLLRAVQSANGADRLGSEASTITTLSRVCVTSAMRCSESVLELAEVGFLNGITWVDVSFAYVACIIISLALLYPDSLTQDGGVGQIRPTLPSPELIQEYSREEMESRVKRLCQVMSSIEMCGTSARFANMAIGIAKAGGILSGERLTTERSSLPDPSRMVLDVDPNDENRSSGGSDTRDVQGHQGHQGNQGNQAHPPHAGHGYQYQADASGGPHFVSGINLFPSQAGSDLEQMLDNSMNLGVGDDIQWDMVLPPSQWNDAGLNMDMDWIWQGPTQYQGAAAGQ</sequence>
<accession>A0AAI8VMN1</accession>
<dbReference type="AlphaFoldDB" id="A0AAI8VMN1"/>
<feature type="domain" description="Xylanolytic transcriptional activator regulatory" evidence="7">
    <location>
        <begin position="545"/>
        <end position="618"/>
    </location>
</feature>
<proteinExistence type="predicted"/>
<dbReference type="Proteomes" id="UP001295740">
    <property type="component" value="Unassembled WGS sequence"/>
</dbReference>
<feature type="region of interest" description="Disordered" evidence="5">
    <location>
        <begin position="214"/>
        <end position="242"/>
    </location>
</feature>
<dbReference type="PANTHER" id="PTHR47424">
    <property type="entry name" value="REGULATORY PROTEIN GAL4"/>
    <property type="match status" value="1"/>
</dbReference>
<feature type="region of interest" description="Disordered" evidence="5">
    <location>
        <begin position="1"/>
        <end position="109"/>
    </location>
</feature>
<dbReference type="EMBL" id="CAUWAG010000018">
    <property type="protein sequence ID" value="CAJ2510646.1"/>
    <property type="molecule type" value="Genomic_DNA"/>
</dbReference>
<feature type="domain" description="Zn(2)-C6 fungal-type" evidence="6">
    <location>
        <begin position="107"/>
        <end position="164"/>
    </location>
</feature>
<dbReference type="GO" id="GO:0008270">
    <property type="term" value="F:zinc ion binding"/>
    <property type="evidence" value="ECO:0007669"/>
    <property type="project" value="InterPro"/>
</dbReference>
<feature type="region of interest" description="Disordered" evidence="5">
    <location>
        <begin position="323"/>
        <end position="369"/>
    </location>
</feature>
<evidence type="ECO:0000313" key="9">
    <source>
        <dbReference type="Proteomes" id="UP001295740"/>
    </source>
</evidence>
<evidence type="ECO:0000256" key="1">
    <source>
        <dbReference type="ARBA" id="ARBA00022723"/>
    </source>
</evidence>
<evidence type="ECO:0000259" key="7">
    <source>
        <dbReference type="SMART" id="SM00906"/>
    </source>
</evidence>
<dbReference type="CDD" id="cd00067">
    <property type="entry name" value="GAL4"/>
    <property type="match status" value="1"/>
</dbReference>
<feature type="region of interest" description="Disordered" evidence="5">
    <location>
        <begin position="261"/>
        <end position="281"/>
    </location>
</feature>
<evidence type="ECO:0000256" key="4">
    <source>
        <dbReference type="ARBA" id="ARBA00023242"/>
    </source>
</evidence>
<dbReference type="SUPFAM" id="SSF57701">
    <property type="entry name" value="Zn2/Cys6 DNA-binding domain"/>
    <property type="match status" value="1"/>
</dbReference>
<dbReference type="InterPro" id="IPR007219">
    <property type="entry name" value="XnlR_reg_dom"/>
</dbReference>
<keyword evidence="4" id="KW-0539">Nucleus</keyword>
<evidence type="ECO:0000259" key="6">
    <source>
        <dbReference type="SMART" id="SM00066"/>
    </source>
</evidence>
<protein>
    <submittedName>
        <fullName evidence="8">Uu.00g062710.m01.CDS01</fullName>
    </submittedName>
</protein>
<dbReference type="Gene3D" id="4.10.240.10">
    <property type="entry name" value="Zn(2)-C6 fungal-type DNA-binding domain"/>
    <property type="match status" value="1"/>
</dbReference>
<evidence type="ECO:0000256" key="5">
    <source>
        <dbReference type="SAM" id="MobiDB-lite"/>
    </source>
</evidence>
<dbReference type="PANTHER" id="PTHR47424:SF6">
    <property type="entry name" value="PROLINE UTILIZATION TRANS-ACTIVATOR"/>
    <property type="match status" value="1"/>
</dbReference>
<dbReference type="CDD" id="cd12148">
    <property type="entry name" value="fungal_TF_MHR"/>
    <property type="match status" value="1"/>
</dbReference>
<comment type="caution">
    <text evidence="8">The sequence shown here is derived from an EMBL/GenBank/DDBJ whole genome shotgun (WGS) entry which is preliminary data.</text>
</comment>
<dbReference type="Pfam" id="PF04082">
    <property type="entry name" value="Fungal_trans"/>
    <property type="match status" value="1"/>
</dbReference>
<gene>
    <name evidence="8" type="ORF">KHLLAP_LOCUS11114</name>
</gene>
<keyword evidence="3" id="KW-0804">Transcription</keyword>
<dbReference type="GO" id="GO:0006351">
    <property type="term" value="P:DNA-templated transcription"/>
    <property type="evidence" value="ECO:0007669"/>
    <property type="project" value="InterPro"/>
</dbReference>
<feature type="compositionally biased region" description="Low complexity" evidence="5">
    <location>
        <begin position="21"/>
        <end position="35"/>
    </location>
</feature>
<keyword evidence="2" id="KW-0805">Transcription regulation</keyword>
<evidence type="ECO:0000256" key="2">
    <source>
        <dbReference type="ARBA" id="ARBA00023015"/>
    </source>
</evidence>
<reference evidence="8" key="1">
    <citation type="submission" date="2023-10" db="EMBL/GenBank/DDBJ databases">
        <authorList>
            <person name="Hackl T."/>
        </authorList>
    </citation>
    <scope>NUCLEOTIDE SEQUENCE</scope>
</reference>
<feature type="compositionally biased region" description="Low complexity" evidence="5">
    <location>
        <begin position="894"/>
        <end position="905"/>
    </location>
</feature>
<dbReference type="InterPro" id="IPR051127">
    <property type="entry name" value="Fungal_SecMet_Regulators"/>
</dbReference>
<feature type="compositionally biased region" description="Basic and acidic residues" evidence="5">
    <location>
        <begin position="1"/>
        <end position="11"/>
    </location>
</feature>
<dbReference type="GO" id="GO:0000981">
    <property type="term" value="F:DNA-binding transcription factor activity, RNA polymerase II-specific"/>
    <property type="evidence" value="ECO:0007669"/>
    <property type="project" value="InterPro"/>
</dbReference>
<dbReference type="InterPro" id="IPR036864">
    <property type="entry name" value="Zn2-C6_fun-type_DNA-bd_sf"/>
</dbReference>
<evidence type="ECO:0000313" key="8">
    <source>
        <dbReference type="EMBL" id="CAJ2510646.1"/>
    </source>
</evidence>
<dbReference type="GO" id="GO:0003677">
    <property type="term" value="F:DNA binding"/>
    <property type="evidence" value="ECO:0007669"/>
    <property type="project" value="InterPro"/>
</dbReference>
<dbReference type="SMART" id="SM00066">
    <property type="entry name" value="GAL4"/>
    <property type="match status" value="1"/>
</dbReference>
<feature type="region of interest" description="Disordered" evidence="5">
    <location>
        <begin position="858"/>
        <end position="921"/>
    </location>
</feature>